<sequence length="343" mass="38587">MRLQTTPLVLEYPRNGRDPSGRVLKMTTNCYWTNESVINDEGFSLIFAHCIGAHKEQWEPVIEQTFRTQQSKPKHHRVREAWAFDWQNHGDAALLNRDLLVNNRAYGVSAYEWGAAIASFVRSPRMQGRHIVAIGHSAGAGAMLVALKTIALPNIPYVSLVLVEPTMASPAMFYRHIADSVTAVVAATMMRRERWRSRDDAFAWLARRAPWKRWDKRVLRSFIEHGLVDTPDGDVTLKCDRRQEASAFPDVHPHFSAVNELTRICRDVPTHIVWASRSELVPRIVQDSLSDASEGRHVASITRLEGGHMIVQEAPDRIASAICSVLDAAAARVGVDCRARSRL</sequence>
<keyword evidence="3" id="KW-1185">Reference proteome</keyword>
<organism evidence="2 3">
    <name type="scientific">Mycena alexandri</name>
    <dbReference type="NCBI Taxonomy" id="1745969"/>
    <lineage>
        <taxon>Eukaryota</taxon>
        <taxon>Fungi</taxon>
        <taxon>Dikarya</taxon>
        <taxon>Basidiomycota</taxon>
        <taxon>Agaricomycotina</taxon>
        <taxon>Agaricomycetes</taxon>
        <taxon>Agaricomycetidae</taxon>
        <taxon>Agaricales</taxon>
        <taxon>Marasmiineae</taxon>
        <taxon>Mycenaceae</taxon>
        <taxon>Mycena</taxon>
    </lineage>
</organism>
<dbReference type="Gene3D" id="3.40.50.1820">
    <property type="entry name" value="alpha/beta hydrolase"/>
    <property type="match status" value="1"/>
</dbReference>
<accession>A0AAD6SEV4</accession>
<evidence type="ECO:0000259" key="1">
    <source>
        <dbReference type="Pfam" id="PF12697"/>
    </source>
</evidence>
<dbReference type="GO" id="GO:0016787">
    <property type="term" value="F:hydrolase activity"/>
    <property type="evidence" value="ECO:0007669"/>
    <property type="project" value="UniProtKB-KW"/>
</dbReference>
<dbReference type="Proteomes" id="UP001218188">
    <property type="component" value="Unassembled WGS sequence"/>
</dbReference>
<dbReference type="EMBL" id="JARJCM010000135">
    <property type="protein sequence ID" value="KAJ7026656.1"/>
    <property type="molecule type" value="Genomic_DNA"/>
</dbReference>
<dbReference type="SUPFAM" id="SSF53474">
    <property type="entry name" value="alpha/beta-Hydrolases"/>
    <property type="match status" value="1"/>
</dbReference>
<evidence type="ECO:0000313" key="3">
    <source>
        <dbReference type="Proteomes" id="UP001218188"/>
    </source>
</evidence>
<evidence type="ECO:0000313" key="2">
    <source>
        <dbReference type="EMBL" id="KAJ7026656.1"/>
    </source>
</evidence>
<feature type="domain" description="AB hydrolase-1" evidence="1">
    <location>
        <begin position="45"/>
        <end position="321"/>
    </location>
</feature>
<comment type="caution">
    <text evidence="2">The sequence shown here is derived from an EMBL/GenBank/DDBJ whole genome shotgun (WGS) entry which is preliminary data.</text>
</comment>
<gene>
    <name evidence="2" type="ORF">C8F04DRAFT_1399927</name>
</gene>
<dbReference type="AlphaFoldDB" id="A0AAD6SEV4"/>
<dbReference type="InterPro" id="IPR000073">
    <property type="entry name" value="AB_hydrolase_1"/>
</dbReference>
<keyword evidence="2" id="KW-0378">Hydrolase</keyword>
<dbReference type="InterPro" id="IPR029058">
    <property type="entry name" value="AB_hydrolase_fold"/>
</dbReference>
<proteinExistence type="predicted"/>
<reference evidence="2" key="1">
    <citation type="submission" date="2023-03" db="EMBL/GenBank/DDBJ databases">
        <title>Massive genome expansion in bonnet fungi (Mycena s.s.) driven by repeated elements and novel gene families across ecological guilds.</title>
        <authorList>
            <consortium name="Lawrence Berkeley National Laboratory"/>
            <person name="Harder C.B."/>
            <person name="Miyauchi S."/>
            <person name="Viragh M."/>
            <person name="Kuo A."/>
            <person name="Thoen E."/>
            <person name="Andreopoulos B."/>
            <person name="Lu D."/>
            <person name="Skrede I."/>
            <person name="Drula E."/>
            <person name="Henrissat B."/>
            <person name="Morin E."/>
            <person name="Kohler A."/>
            <person name="Barry K."/>
            <person name="LaButti K."/>
            <person name="Morin E."/>
            <person name="Salamov A."/>
            <person name="Lipzen A."/>
            <person name="Mereny Z."/>
            <person name="Hegedus B."/>
            <person name="Baldrian P."/>
            <person name="Stursova M."/>
            <person name="Weitz H."/>
            <person name="Taylor A."/>
            <person name="Grigoriev I.V."/>
            <person name="Nagy L.G."/>
            <person name="Martin F."/>
            <person name="Kauserud H."/>
        </authorList>
    </citation>
    <scope>NUCLEOTIDE SEQUENCE</scope>
    <source>
        <strain evidence="2">CBHHK200</strain>
    </source>
</reference>
<name>A0AAD6SEV4_9AGAR</name>
<protein>
    <submittedName>
        <fullName evidence="2">Alpha/Beta hydrolase protein</fullName>
    </submittedName>
</protein>
<dbReference type="Pfam" id="PF12697">
    <property type="entry name" value="Abhydrolase_6"/>
    <property type="match status" value="1"/>
</dbReference>